<dbReference type="PANTHER" id="PTHR35791">
    <property type="entry name" value="UPF0754 MEMBRANE PROTEIN YHEB"/>
    <property type="match status" value="1"/>
</dbReference>
<dbReference type="PANTHER" id="PTHR35791:SF1">
    <property type="entry name" value="UPF0754 MEMBRANE PROTEIN YHEB"/>
    <property type="match status" value="1"/>
</dbReference>
<feature type="transmembrane region" description="Helical" evidence="1">
    <location>
        <begin position="390"/>
        <end position="415"/>
    </location>
</feature>
<dbReference type="Proteomes" id="UP000191039">
    <property type="component" value="Unassembled WGS sequence"/>
</dbReference>
<dbReference type="AlphaFoldDB" id="A0A1Q4HAX4"/>
<keyword evidence="1" id="KW-0472">Membrane</keyword>
<feature type="transmembrane region" description="Helical" evidence="1">
    <location>
        <begin position="224"/>
        <end position="242"/>
    </location>
</feature>
<gene>
    <name evidence="2" type="ORF">BV510_01775</name>
</gene>
<keyword evidence="1" id="KW-0812">Transmembrane</keyword>
<feature type="transmembrane region" description="Helical" evidence="1">
    <location>
        <begin position="198"/>
        <end position="218"/>
    </location>
</feature>
<sequence>MGGGQVNEFWENAFSYPLWVYITIPFGAAFVGWITKILALKMMFHPVEFKGIKPYLGWQGQIPKRAPKMAAVAVDSLTSGILKPEELFDKIDPDELVKELGGPLREASEELVDTIMMAFQPQVWRATPDPVKKLIIDNVEGRIPTAARGMFEEFRGQVDQIFDIKHMVVTNLVRDKHTLNAVFQDIGRPAFKFLIKSGLYFGFIIGLVQMLVFGVTGWHLALPLFGLITGGLTDWVALQMIFRPLERKNIFLGIKWQGVFQAHRKEVIRGYAALMAREIFTPKAIMESLLTGPMSDKFFDIIQAEIGRTIDDQMGFAGRVINVLGGRQYQEMKVQIANSIIEKLPETSSYIEEYAAGRLDLENVMVSKMDELDSASYENLLRPAFKDDEWIIVVLGSALGFLCGELQLQLILLLAH</sequence>
<evidence type="ECO:0000313" key="2">
    <source>
        <dbReference type="EMBL" id="OPE56065.1"/>
    </source>
</evidence>
<evidence type="ECO:0000256" key="1">
    <source>
        <dbReference type="SAM" id="Phobius"/>
    </source>
</evidence>
<reference evidence="2 3" key="1">
    <citation type="submission" date="2016-09" db="EMBL/GenBank/DDBJ databases">
        <title>genome sequences of unsequenced Mycobacteria.</title>
        <authorList>
            <person name="Greninger A.L."/>
            <person name="Jerome K.R."/>
            <person name="Mcnair B."/>
            <person name="Wallis C."/>
            <person name="Fang F."/>
        </authorList>
    </citation>
    <scope>NUCLEOTIDE SEQUENCE [LARGE SCALE GENOMIC DNA]</scope>
    <source>
        <strain evidence="2 3">BM1</strain>
    </source>
</reference>
<dbReference type="EMBL" id="MIJD01000009">
    <property type="protein sequence ID" value="OPE56065.1"/>
    <property type="molecule type" value="Genomic_DNA"/>
</dbReference>
<evidence type="ECO:0008006" key="4">
    <source>
        <dbReference type="Google" id="ProtNLM"/>
    </source>
</evidence>
<organism evidence="2 3">
    <name type="scientific">Mycolicibacterium diernhoferi</name>
    <dbReference type="NCBI Taxonomy" id="1801"/>
    <lineage>
        <taxon>Bacteria</taxon>
        <taxon>Bacillati</taxon>
        <taxon>Actinomycetota</taxon>
        <taxon>Actinomycetes</taxon>
        <taxon>Mycobacteriales</taxon>
        <taxon>Mycobacteriaceae</taxon>
        <taxon>Mycolicibacterium</taxon>
    </lineage>
</organism>
<comment type="caution">
    <text evidence="2">The sequence shown here is derived from an EMBL/GenBank/DDBJ whole genome shotgun (WGS) entry which is preliminary data.</text>
</comment>
<keyword evidence="1" id="KW-1133">Transmembrane helix</keyword>
<evidence type="ECO:0000313" key="3">
    <source>
        <dbReference type="Proteomes" id="UP000191039"/>
    </source>
</evidence>
<protein>
    <recommendedName>
        <fullName evidence="4">DUF445 domain-containing protein</fullName>
    </recommendedName>
</protein>
<accession>A0A1Q4HAX4</accession>
<proteinExistence type="predicted"/>
<dbReference type="STRING" id="1801.BRW64_17525"/>
<feature type="transmembrane region" description="Helical" evidence="1">
    <location>
        <begin position="18"/>
        <end position="40"/>
    </location>
</feature>
<name>A0A1Q4HAX4_9MYCO</name>